<keyword evidence="2 6" id="KW-0547">Nucleotide-binding</keyword>
<comment type="caution">
    <text evidence="9">The sequence shown here is derived from an EMBL/GenBank/DDBJ whole genome shotgun (WGS) entry which is preliminary data.</text>
</comment>
<feature type="compositionally biased region" description="Polar residues" evidence="7">
    <location>
        <begin position="608"/>
        <end position="621"/>
    </location>
</feature>
<dbReference type="HOGENOM" id="CLU_278508_0_0_1"/>
<evidence type="ECO:0000256" key="7">
    <source>
        <dbReference type="SAM" id="MobiDB-lite"/>
    </source>
</evidence>
<feature type="compositionally biased region" description="Low complexity" evidence="7">
    <location>
        <begin position="258"/>
        <end position="270"/>
    </location>
</feature>
<protein>
    <recommendedName>
        <fullName evidence="8">Protein kinase domain-containing protein</fullName>
    </recommendedName>
</protein>
<dbReference type="PROSITE" id="PS50011">
    <property type="entry name" value="PROTEIN_KINASE_DOM"/>
    <property type="match status" value="1"/>
</dbReference>
<dbReference type="PANTHER" id="PTHR11042">
    <property type="entry name" value="EUKARYOTIC TRANSLATION INITIATION FACTOR 2-ALPHA KINASE EIF2-ALPHA KINASE -RELATED"/>
    <property type="match status" value="1"/>
</dbReference>
<dbReference type="InterPro" id="IPR017441">
    <property type="entry name" value="Protein_kinase_ATP_BS"/>
</dbReference>
<reference evidence="9 10" key="1">
    <citation type="journal article" date="2012" name="Eukaryot. Cell">
        <title>Draft genome sequence of CBS 2479, the standard type strain of Trichosporon asahii.</title>
        <authorList>
            <person name="Yang R.Y."/>
            <person name="Li H.T."/>
            <person name="Zhu H."/>
            <person name="Zhou G.P."/>
            <person name="Wang M."/>
            <person name="Wang L."/>
        </authorList>
    </citation>
    <scope>NUCLEOTIDE SEQUENCE [LARGE SCALE GENOMIC DNA]</scope>
    <source>
        <strain evidence="10">ATCC 90039 / CBS 2479 / JCM 2466 / KCTC 7840 / NCYC 2677 / UAMH 7654</strain>
    </source>
</reference>
<feature type="compositionally biased region" description="Low complexity" evidence="7">
    <location>
        <begin position="8"/>
        <end position="19"/>
    </location>
</feature>
<gene>
    <name evidence="9" type="ORF">A1Q1_06673</name>
</gene>
<dbReference type="VEuPathDB" id="FungiDB:A1Q1_06673"/>
<comment type="similarity">
    <text evidence="5">Belongs to the protein kinase superfamily. Ser/Thr protein kinase family. GCN2 subfamily.</text>
</comment>
<dbReference type="PROSITE" id="PS00108">
    <property type="entry name" value="PROTEIN_KINASE_ST"/>
    <property type="match status" value="1"/>
</dbReference>
<feature type="region of interest" description="Disordered" evidence="7">
    <location>
        <begin position="560"/>
        <end position="652"/>
    </location>
</feature>
<dbReference type="GO" id="GO:0005634">
    <property type="term" value="C:nucleus"/>
    <property type="evidence" value="ECO:0007669"/>
    <property type="project" value="TreeGrafter"/>
</dbReference>
<feature type="region of interest" description="Disordered" evidence="7">
    <location>
        <begin position="258"/>
        <end position="279"/>
    </location>
</feature>
<dbReference type="EMBL" id="ALBS01000034">
    <property type="protein sequence ID" value="EJT52135.1"/>
    <property type="molecule type" value="Genomic_DNA"/>
</dbReference>
<dbReference type="SUPFAM" id="SSF56112">
    <property type="entry name" value="Protein kinase-like (PK-like)"/>
    <property type="match status" value="1"/>
</dbReference>
<dbReference type="Proteomes" id="UP000002748">
    <property type="component" value="Unassembled WGS sequence"/>
</dbReference>
<evidence type="ECO:0000256" key="4">
    <source>
        <dbReference type="ARBA" id="ARBA00022840"/>
    </source>
</evidence>
<dbReference type="OrthoDB" id="5337378at2759"/>
<dbReference type="GO" id="GO:0005737">
    <property type="term" value="C:cytoplasm"/>
    <property type="evidence" value="ECO:0007669"/>
    <property type="project" value="TreeGrafter"/>
</dbReference>
<dbReference type="Gene3D" id="3.30.200.20">
    <property type="entry name" value="Phosphorylase Kinase, domain 1"/>
    <property type="match status" value="1"/>
</dbReference>
<feature type="compositionally biased region" description="Basic and acidic residues" evidence="7">
    <location>
        <begin position="91"/>
        <end position="108"/>
    </location>
</feature>
<dbReference type="AlphaFoldDB" id="J4UJX8"/>
<feature type="region of interest" description="Disordered" evidence="7">
    <location>
        <begin position="467"/>
        <end position="539"/>
    </location>
</feature>
<evidence type="ECO:0000256" key="5">
    <source>
        <dbReference type="ARBA" id="ARBA00037982"/>
    </source>
</evidence>
<feature type="binding site" evidence="6">
    <location>
        <position position="822"/>
    </location>
    <ligand>
        <name>ATP</name>
        <dbReference type="ChEBI" id="CHEBI:30616"/>
    </ligand>
</feature>
<dbReference type="Pfam" id="PF00069">
    <property type="entry name" value="Pkinase"/>
    <property type="match status" value="1"/>
</dbReference>
<name>J4UJX8_TRIAS</name>
<dbReference type="InterPro" id="IPR000719">
    <property type="entry name" value="Prot_kinase_dom"/>
</dbReference>
<feature type="domain" description="Protein kinase" evidence="8">
    <location>
        <begin position="793"/>
        <end position="1104"/>
    </location>
</feature>
<evidence type="ECO:0000313" key="9">
    <source>
        <dbReference type="EMBL" id="EJT52135.1"/>
    </source>
</evidence>
<organism evidence="9 10">
    <name type="scientific">Trichosporon asahii var. asahii (strain ATCC 90039 / CBS 2479 / JCM 2466 / KCTC 7840 / NBRC 103889/ NCYC 2677 / UAMH 7654)</name>
    <name type="common">Yeast</name>
    <dbReference type="NCBI Taxonomy" id="1186058"/>
    <lineage>
        <taxon>Eukaryota</taxon>
        <taxon>Fungi</taxon>
        <taxon>Dikarya</taxon>
        <taxon>Basidiomycota</taxon>
        <taxon>Agaricomycotina</taxon>
        <taxon>Tremellomycetes</taxon>
        <taxon>Trichosporonales</taxon>
        <taxon>Trichosporonaceae</taxon>
        <taxon>Trichosporon</taxon>
    </lineage>
</organism>
<dbReference type="Gene3D" id="1.10.510.10">
    <property type="entry name" value="Transferase(Phosphotransferase) domain 1"/>
    <property type="match status" value="1"/>
</dbReference>
<dbReference type="InterPro" id="IPR011009">
    <property type="entry name" value="Kinase-like_dom_sf"/>
</dbReference>
<dbReference type="GO" id="GO:0005524">
    <property type="term" value="F:ATP binding"/>
    <property type="evidence" value="ECO:0007669"/>
    <property type="project" value="UniProtKB-UniRule"/>
</dbReference>
<keyword evidence="3" id="KW-0418">Kinase</keyword>
<dbReference type="RefSeq" id="XP_014183197.1">
    <property type="nucleotide sequence ID" value="XM_014327722.1"/>
</dbReference>
<sequence length="1135" mass="121783">MQSLPIDTPSTTPSRRPSPLLFEPHDRTVQSLLPPSPKRARASPCSQPMHRRVTPTSTRKGVSRLSPIPCTSVFGGSASYSSASTVPARRRTGDDLRRSQSSSRRRDMTVPLLSQTFSSVTLSQTATPPLAPDLSPDASFRSTSSAGLNMATPVTEAGSPLQSSRLKLRTPAALHEMTHSSSTSPMPAINSLLGSPFNARKPLPFEFSIASPTWNHGKDNDANLFADGWDAKSSSPMDMIGGLSPCLSKPYHYHSADDGSGSCTSASSSSMFSPENGIGSGARPSVVSLWNDDSGDEDVPPAARTKLFVGRSLKGKKSATRLKPGPASPLVMSCTTNNTFSSSPDSSPVQTTFLSASTSAVEGRSIAGGLQSPVEDYFSRRPQSARKRTPNDRFASSPHELFLSQCNSRGFELTPRPDGPRTPVIPMSDDIAESDHSPLRHNAAAVHALPLSPSAPLLSRRPEGLQLHLTPRNHSPVGVTRSKSNRGARSLPTRPTLRRGFTEPANKTPKAPPVPQLGTPVSELFGDEKPSPAAFSSTGLVKKRGARLNIPRFAAKLKAPQPLSFDDKPKTQAAASAPTSGSDTETDDSEGDQLSPIKPLRSGPFRMSLNSTRTHSRNGSLASDIASSPFRRSHGHARMSSTASSIGGSKGLRRKSSAMFTSAGSIASDTEFSPATPTKPLPLALQQQPMFGISTPSPVSATHYPFSRRSSVASMASMDATSPACTPSTGPGGRVRALSRGLAARLSNPIPSTSFRTQPPFMPTTPASVSAAAEGYIPEDARAAGAGRLERDFTLVQALGAGEFSSVWKVKHKGDGKMWAVKTGRPYTGVKNRSRQLEEVAILTRLSEQPHPNILRFVDSWEQGGRLHIRTELGECGDLSRYLLSLGDQRGLDEGRVWKVMAELTSALDHIHSNGILHLDFKPSNILVTREGALKVADFGMSVFRDTGFLSGESTRRPSPTLPSFGEDADQYNDHLAITTNKLLGLAPSPIMDREVEGDREYLCPEALDDATPGTEADVFSLGILVLEAALNVCLPSNGEAWIKLRSDDYSDLDEHYVQREQVVGTTELPVVSGRLLTTIKQMMLSSPQWRIKLDEVLALDPVVRAAEAMRGEGMWQASPALVEEEDGWLDWLLS</sequence>
<dbReference type="PANTHER" id="PTHR11042:SF189">
    <property type="entry name" value="PROTEIN KINASE DOMAIN-CONTAINING PROTEIN"/>
    <property type="match status" value="1"/>
</dbReference>
<evidence type="ECO:0000256" key="2">
    <source>
        <dbReference type="ARBA" id="ARBA00022741"/>
    </source>
</evidence>
<dbReference type="InterPro" id="IPR050339">
    <property type="entry name" value="CC_SR_Kinase"/>
</dbReference>
<keyword evidence="1" id="KW-0808">Transferase</keyword>
<dbReference type="GO" id="GO:0004672">
    <property type="term" value="F:protein kinase activity"/>
    <property type="evidence" value="ECO:0007669"/>
    <property type="project" value="InterPro"/>
</dbReference>
<evidence type="ECO:0000256" key="3">
    <source>
        <dbReference type="ARBA" id="ARBA00022777"/>
    </source>
</evidence>
<evidence type="ECO:0000313" key="10">
    <source>
        <dbReference type="Proteomes" id="UP000002748"/>
    </source>
</evidence>
<feature type="compositionally biased region" description="Polar residues" evidence="7">
    <location>
        <begin position="112"/>
        <end position="127"/>
    </location>
</feature>
<dbReference type="InterPro" id="IPR008271">
    <property type="entry name" value="Ser/Thr_kinase_AS"/>
</dbReference>
<proteinExistence type="inferred from homology"/>
<accession>J4UJX8</accession>
<feature type="region of interest" description="Disordered" evidence="7">
    <location>
        <begin position="1"/>
        <end position="145"/>
    </location>
</feature>
<feature type="compositionally biased region" description="Polar residues" evidence="7">
    <location>
        <begin position="573"/>
        <end position="583"/>
    </location>
</feature>
<keyword evidence="4 6" id="KW-0067">ATP-binding</keyword>
<evidence type="ECO:0000256" key="6">
    <source>
        <dbReference type="PROSITE-ProRule" id="PRU10141"/>
    </source>
</evidence>
<evidence type="ECO:0000259" key="8">
    <source>
        <dbReference type="PROSITE" id="PS50011"/>
    </source>
</evidence>
<dbReference type="GeneID" id="25990185"/>
<evidence type="ECO:0000256" key="1">
    <source>
        <dbReference type="ARBA" id="ARBA00022679"/>
    </source>
</evidence>
<dbReference type="KEGG" id="tasa:A1Q1_06673"/>
<feature type="region of interest" description="Disordered" evidence="7">
    <location>
        <begin position="365"/>
        <end position="399"/>
    </location>
</feature>
<dbReference type="PROSITE" id="PS00107">
    <property type="entry name" value="PROTEIN_KINASE_ATP"/>
    <property type="match status" value="1"/>
</dbReference>